<dbReference type="InterPro" id="IPR036919">
    <property type="entry name" value="Ribo_uL30_ferredoxin-like_sf"/>
</dbReference>
<dbReference type="PROSITE" id="PS00634">
    <property type="entry name" value="RIBOSOMAL_L30"/>
    <property type="match status" value="1"/>
</dbReference>
<dbReference type="GO" id="GO:0003723">
    <property type="term" value="F:RNA binding"/>
    <property type="evidence" value="ECO:0007669"/>
    <property type="project" value="TreeGrafter"/>
</dbReference>
<dbReference type="EMBL" id="CP100355">
    <property type="protein sequence ID" value="UTF55309.1"/>
    <property type="molecule type" value="Genomic_DNA"/>
</dbReference>
<dbReference type="NCBIfam" id="NF004711">
    <property type="entry name" value="PRK06049.1"/>
    <property type="match status" value="1"/>
</dbReference>
<dbReference type="InterPro" id="IPR016082">
    <property type="entry name" value="Ribosomal_uL30_ferredoxin-like"/>
</dbReference>
<dbReference type="NCBIfam" id="TIGR01309">
    <property type="entry name" value="uL30_arch"/>
    <property type="match status" value="1"/>
</dbReference>
<feature type="domain" description="Large ribosomal subunit protein uL30-like ferredoxin-like fold" evidence="6">
    <location>
        <begin position="5"/>
        <end position="54"/>
    </location>
</feature>
<reference evidence="7" key="1">
    <citation type="submission" date="2022-06" db="EMBL/GenBank/DDBJ databases">
        <title>Diverse halophilic archaea isolated from saline environments.</title>
        <authorList>
            <person name="Cui H.-L."/>
        </authorList>
    </citation>
    <scope>NUCLEOTIDE SEQUENCE</scope>
    <source>
        <strain evidence="7">WLHS1</strain>
    </source>
</reference>
<dbReference type="Proteomes" id="UP001056855">
    <property type="component" value="Chromosome"/>
</dbReference>
<dbReference type="PANTHER" id="PTHR11524">
    <property type="entry name" value="60S RIBOSOMAL PROTEIN L7"/>
    <property type="match status" value="1"/>
</dbReference>
<dbReference type="Gene3D" id="3.30.1390.20">
    <property type="entry name" value="Ribosomal protein L30, ferredoxin-like fold domain"/>
    <property type="match status" value="1"/>
</dbReference>
<dbReference type="CDD" id="cd01657">
    <property type="entry name" value="Ribosomal_L7_archeal_euk"/>
    <property type="match status" value="1"/>
</dbReference>
<evidence type="ECO:0000256" key="2">
    <source>
        <dbReference type="ARBA" id="ARBA00022980"/>
    </source>
</evidence>
<evidence type="ECO:0000256" key="1">
    <source>
        <dbReference type="ARBA" id="ARBA00007594"/>
    </source>
</evidence>
<dbReference type="GO" id="GO:0000463">
    <property type="term" value="P:maturation of LSU-rRNA from tricistronic rRNA transcript (SSU-rRNA, 5.8S rRNA, LSU-rRNA)"/>
    <property type="evidence" value="ECO:0007669"/>
    <property type="project" value="TreeGrafter"/>
</dbReference>
<sequence>MTAKAIVQIRGEVNRQQAVDDTLSMLNLHKVNHLTIVPDSDTYRGMITKVHDFVAYGEPDAEVLETVLEKRAEPLEGRQSDVNEDWIAEHTEFDDFAALAEALLAEETTLREQGLSPTLRLHPPRGGHEGVKHPTGNGGQLGKHTTEEINALLTAMR</sequence>
<dbReference type="InterPro" id="IPR039699">
    <property type="entry name" value="Ribosomal_uL30"/>
</dbReference>
<accession>A0A9E7NE53</accession>
<dbReference type="Gene3D" id="1.10.15.30">
    <property type="match status" value="1"/>
</dbReference>
<dbReference type="SUPFAM" id="SSF55129">
    <property type="entry name" value="Ribosomal protein L30p/L7e"/>
    <property type="match status" value="1"/>
</dbReference>
<dbReference type="InterPro" id="IPR035808">
    <property type="entry name" value="Ribosomal_uL30_euk_arc"/>
</dbReference>
<dbReference type="InterPro" id="IPR018038">
    <property type="entry name" value="Ribosomal_uL30_CS"/>
</dbReference>
<dbReference type="KEGG" id="sawl:NGM29_08690"/>
<dbReference type="AlphaFoldDB" id="A0A9E7NE53"/>
<protein>
    <recommendedName>
        <fullName evidence="4">Large ribosomal subunit protein uL30</fullName>
    </recommendedName>
</protein>
<keyword evidence="8" id="KW-1185">Reference proteome</keyword>
<gene>
    <name evidence="4" type="primary">rpl30</name>
    <name evidence="7" type="ORF">NGM29_08690</name>
</gene>
<keyword evidence="2 4" id="KW-0689">Ribosomal protein</keyword>
<name>A0A9E7NE53_9EURY</name>
<dbReference type="GO" id="GO:0006412">
    <property type="term" value="P:translation"/>
    <property type="evidence" value="ECO:0007669"/>
    <property type="project" value="UniProtKB-UniRule"/>
</dbReference>
<comment type="similarity">
    <text evidence="1 4">Belongs to the universal ribosomal protein uL30 family.</text>
</comment>
<dbReference type="GO" id="GO:0003735">
    <property type="term" value="F:structural constituent of ribosome"/>
    <property type="evidence" value="ECO:0007669"/>
    <property type="project" value="UniProtKB-UniRule"/>
</dbReference>
<dbReference type="Pfam" id="PF00327">
    <property type="entry name" value="Ribosomal_L30"/>
    <property type="match status" value="1"/>
</dbReference>
<evidence type="ECO:0000256" key="3">
    <source>
        <dbReference type="ARBA" id="ARBA00023274"/>
    </source>
</evidence>
<proteinExistence type="inferred from homology"/>
<evidence type="ECO:0000313" key="7">
    <source>
        <dbReference type="EMBL" id="UTF55309.1"/>
    </source>
</evidence>
<evidence type="ECO:0000313" key="8">
    <source>
        <dbReference type="Proteomes" id="UP001056855"/>
    </source>
</evidence>
<evidence type="ECO:0000256" key="5">
    <source>
        <dbReference type="SAM" id="MobiDB-lite"/>
    </source>
</evidence>
<organism evidence="7 8">
    <name type="scientific">Natronosalvus rutilus</name>
    <dbReference type="NCBI Taxonomy" id="2953753"/>
    <lineage>
        <taxon>Archaea</taxon>
        <taxon>Methanobacteriati</taxon>
        <taxon>Methanobacteriota</taxon>
        <taxon>Stenosarchaea group</taxon>
        <taxon>Halobacteria</taxon>
        <taxon>Halobacteriales</taxon>
        <taxon>Natrialbaceae</taxon>
        <taxon>Natronosalvus</taxon>
    </lineage>
</organism>
<dbReference type="HAMAP" id="MF_01371_A">
    <property type="entry name" value="Ribosomal_uL30_A"/>
    <property type="match status" value="1"/>
</dbReference>
<evidence type="ECO:0000259" key="6">
    <source>
        <dbReference type="Pfam" id="PF00327"/>
    </source>
</evidence>
<dbReference type="PANTHER" id="PTHR11524:SF16">
    <property type="entry name" value="LARGE RIBOSOMAL SUBUNIT PROTEIN UL30"/>
    <property type="match status" value="1"/>
</dbReference>
<dbReference type="GO" id="GO:0022625">
    <property type="term" value="C:cytosolic large ribosomal subunit"/>
    <property type="evidence" value="ECO:0007669"/>
    <property type="project" value="UniProtKB-UniRule"/>
</dbReference>
<evidence type="ECO:0000256" key="4">
    <source>
        <dbReference type="HAMAP-Rule" id="MF_01371"/>
    </source>
</evidence>
<dbReference type="RefSeq" id="WP_254160209.1">
    <property type="nucleotide sequence ID" value="NZ_CP100355.1"/>
</dbReference>
<dbReference type="InterPro" id="IPR005997">
    <property type="entry name" value="Ribosomal_uL30_arc"/>
</dbReference>
<dbReference type="GeneID" id="73290118"/>
<keyword evidence="3 4" id="KW-0687">Ribonucleoprotein</keyword>
<comment type="subunit">
    <text evidence="4">Part of the 50S ribosomal subunit.</text>
</comment>
<feature type="region of interest" description="Disordered" evidence="5">
    <location>
        <begin position="111"/>
        <end position="143"/>
    </location>
</feature>